<organism evidence="2 3">
    <name type="scientific">Cryptococcus amylolentus CBS 6273</name>
    <dbReference type="NCBI Taxonomy" id="1296118"/>
    <lineage>
        <taxon>Eukaryota</taxon>
        <taxon>Fungi</taxon>
        <taxon>Dikarya</taxon>
        <taxon>Basidiomycota</taxon>
        <taxon>Agaricomycotina</taxon>
        <taxon>Tremellomycetes</taxon>
        <taxon>Tremellales</taxon>
        <taxon>Cryptococcaceae</taxon>
        <taxon>Cryptococcus</taxon>
    </lineage>
</organism>
<reference evidence="2 3" key="1">
    <citation type="submission" date="2016-06" db="EMBL/GenBank/DDBJ databases">
        <title>Evolution of pathogenesis and genome organization in the Tremellales.</title>
        <authorList>
            <person name="Cuomo C."/>
            <person name="Litvintseva A."/>
            <person name="Heitman J."/>
            <person name="Chen Y."/>
            <person name="Sun S."/>
            <person name="Springer D."/>
            <person name="Dromer F."/>
            <person name="Young S."/>
            <person name="Zeng Q."/>
            <person name="Chapman S."/>
            <person name="Gujja S."/>
            <person name="Saif S."/>
            <person name="Birren B."/>
        </authorList>
    </citation>
    <scope>NUCLEOTIDE SEQUENCE [LARGE SCALE GENOMIC DNA]</scope>
    <source>
        <strain evidence="2 3">CBS 6273</strain>
    </source>
</reference>
<dbReference type="Proteomes" id="UP000095149">
    <property type="component" value="Unassembled WGS sequence"/>
</dbReference>
<gene>
    <name evidence="2" type="ORF">I350_07489</name>
</gene>
<feature type="region of interest" description="Disordered" evidence="1">
    <location>
        <begin position="30"/>
        <end position="206"/>
    </location>
</feature>
<name>A0A1E3JES1_9TREE</name>
<comment type="caution">
    <text evidence="2">The sequence shown here is derived from an EMBL/GenBank/DDBJ whole genome shotgun (WGS) entry which is preliminary data.</text>
</comment>
<sequence>MPGFEKYKDRNYTSRQVICECCNQLVSKGTRDYHQSRLKKRDRGAEEERLEGEGSKRARHMNEDQESENEGRGGDLVIDDEPRGEDVEDDIEQRSQQMSSQGLRHGVSGGNLLVAGDERGNRNSAEPPNSQMQHRAPPSLSQAPSTVDSLPDANDSDADDREQGRSFLEMKTKPPATRIKVVMRSERESSSARSDEASASEQMRARKMIEFGPISYTVDDQTAQPRHEPVIIEDIREIINSLSDSSSEFSYDDYFPPADTRRPNPYPPQDEDEYQSDSGLEPYTENERIRSVASQAANSAIARMTQTGEVDADSGDRREGMPDDGAAPVDSSDPYRSYDLDDGDAANARYHSSIDDY</sequence>
<dbReference type="EMBL" id="MEKH01000012">
    <property type="protein sequence ID" value="ODN99322.1"/>
    <property type="molecule type" value="Genomic_DNA"/>
</dbReference>
<feature type="compositionally biased region" description="Low complexity" evidence="1">
    <location>
        <begin position="243"/>
        <end position="255"/>
    </location>
</feature>
<feature type="region of interest" description="Disordered" evidence="1">
    <location>
        <begin position="243"/>
        <end position="357"/>
    </location>
</feature>
<protein>
    <submittedName>
        <fullName evidence="2">Uncharacterized protein</fullName>
    </submittedName>
</protein>
<feature type="compositionally biased region" description="Polar residues" evidence="1">
    <location>
        <begin position="122"/>
        <end position="148"/>
    </location>
</feature>
<accession>A0A1E3JES1</accession>
<evidence type="ECO:0000313" key="3">
    <source>
        <dbReference type="Proteomes" id="UP000095149"/>
    </source>
</evidence>
<dbReference type="OrthoDB" id="10375293at2759"/>
<feature type="compositionally biased region" description="Basic and acidic residues" evidence="1">
    <location>
        <begin position="43"/>
        <end position="73"/>
    </location>
</feature>
<dbReference type="AlphaFoldDB" id="A0A1E3JES1"/>
<feature type="compositionally biased region" description="Polar residues" evidence="1">
    <location>
        <begin position="292"/>
        <end position="308"/>
    </location>
</feature>
<proteinExistence type="predicted"/>
<evidence type="ECO:0000256" key="1">
    <source>
        <dbReference type="SAM" id="MobiDB-lite"/>
    </source>
</evidence>
<evidence type="ECO:0000313" key="2">
    <source>
        <dbReference type="EMBL" id="ODN99322.1"/>
    </source>
</evidence>
<feature type="compositionally biased region" description="Basic and acidic residues" evidence="1">
    <location>
        <begin position="161"/>
        <end position="172"/>
    </location>
</feature>
<feature type="compositionally biased region" description="Basic and acidic residues" evidence="1">
    <location>
        <begin position="183"/>
        <end position="196"/>
    </location>
</feature>